<comment type="caution">
    <text evidence="1">The sequence shown here is derived from an EMBL/GenBank/DDBJ whole genome shotgun (WGS) entry which is preliminary data.</text>
</comment>
<reference evidence="1 2" key="1">
    <citation type="journal article" date="2018" name="Front. Plant Sci.">
        <title>Red Clover (Trifolium pratense) and Zigzag Clover (T. medium) - A Picture of Genomic Similarities and Differences.</title>
        <authorList>
            <person name="Dluhosova J."/>
            <person name="Istvanek J."/>
            <person name="Nedelnik J."/>
            <person name="Repkova J."/>
        </authorList>
    </citation>
    <scope>NUCLEOTIDE SEQUENCE [LARGE SCALE GENOMIC DNA]</scope>
    <source>
        <strain evidence="2">cv. 10/8</strain>
        <tissue evidence="1">Leaf</tissue>
    </source>
</reference>
<keyword evidence="2" id="KW-1185">Reference proteome</keyword>
<feature type="non-terminal residue" evidence="1">
    <location>
        <position position="1"/>
    </location>
</feature>
<evidence type="ECO:0000313" key="1">
    <source>
        <dbReference type="EMBL" id="MCI52000.1"/>
    </source>
</evidence>
<protein>
    <submittedName>
        <fullName evidence="1">Uncharacterized protein</fullName>
    </submittedName>
</protein>
<name>A0A392SVR7_9FABA</name>
<sequence>VGSMLKPPQNSSCSCMVAERPGSWRHSVSARQFSLGVHELILFLSLLANARQYSLSEQYWEWHILLMFVYAIGCL</sequence>
<evidence type="ECO:0000313" key="2">
    <source>
        <dbReference type="Proteomes" id="UP000265520"/>
    </source>
</evidence>
<accession>A0A392SVR7</accession>
<proteinExistence type="predicted"/>
<dbReference type="Proteomes" id="UP000265520">
    <property type="component" value="Unassembled WGS sequence"/>
</dbReference>
<dbReference type="EMBL" id="LXQA010440474">
    <property type="protein sequence ID" value="MCI52000.1"/>
    <property type="molecule type" value="Genomic_DNA"/>
</dbReference>
<organism evidence="1 2">
    <name type="scientific">Trifolium medium</name>
    <dbReference type="NCBI Taxonomy" id="97028"/>
    <lineage>
        <taxon>Eukaryota</taxon>
        <taxon>Viridiplantae</taxon>
        <taxon>Streptophyta</taxon>
        <taxon>Embryophyta</taxon>
        <taxon>Tracheophyta</taxon>
        <taxon>Spermatophyta</taxon>
        <taxon>Magnoliopsida</taxon>
        <taxon>eudicotyledons</taxon>
        <taxon>Gunneridae</taxon>
        <taxon>Pentapetalae</taxon>
        <taxon>rosids</taxon>
        <taxon>fabids</taxon>
        <taxon>Fabales</taxon>
        <taxon>Fabaceae</taxon>
        <taxon>Papilionoideae</taxon>
        <taxon>50 kb inversion clade</taxon>
        <taxon>NPAAA clade</taxon>
        <taxon>Hologalegina</taxon>
        <taxon>IRL clade</taxon>
        <taxon>Trifolieae</taxon>
        <taxon>Trifolium</taxon>
    </lineage>
</organism>
<dbReference type="AlphaFoldDB" id="A0A392SVR7"/>